<keyword evidence="2 3" id="KW-0808">Transferase</keyword>
<keyword evidence="1 3" id="KW-0328">Glycosyltransferase</keyword>
<sequence length="365" mass="40750">MIVAPVHLLVTTPSAENEIEMTSVEERPHITVLHSLGKPDGTTRYVDHMIDSAPECLQVETLSWTRALTGRYDVFHIHWPENLIRGKNRLSGVVKKAMFVTLLGRLRLSRRPIVRTVHNVAPHEEGSVVERSLLKLCDRATTHYIRLNVTTEVPAGKDSSTILHGHYRDRPEYQCSIESDPTRLLYFGLIRPYKGIEDLLPAFSALRSETLTLRIVGKPQDEKLAADILTACDQSERVTCKLAFVPDAELAAEIASASLVVLPYREMHNSGAAILALSMDRPVLVPATQANRALQEEVGEDWVHLYEGSVITAEALSDAVDRAATRVQTARPDLSERDWDRIGERHYQLYASLLAAAPSRTRETA</sequence>
<accession>A0ABT6M878</accession>
<reference evidence="3 4" key="1">
    <citation type="submission" date="2023-04" db="EMBL/GenBank/DDBJ databases">
        <title>Forest soil microbial communities from Buena Vista Peninsula, Colon Province, Panama.</title>
        <authorList>
            <person name="Bouskill N."/>
        </authorList>
    </citation>
    <scope>NUCLEOTIDE SEQUENCE [LARGE SCALE GENOMIC DNA]</scope>
    <source>
        <strain evidence="3 4">CFH S0262</strain>
    </source>
</reference>
<keyword evidence="4" id="KW-1185">Reference proteome</keyword>
<protein>
    <submittedName>
        <fullName evidence="3">Beta-1,4-mannosyltransferase</fullName>
        <ecNumber evidence="3">2.4.1.251</ecNumber>
    </submittedName>
</protein>
<dbReference type="PANTHER" id="PTHR12526">
    <property type="entry name" value="GLYCOSYLTRANSFERASE"/>
    <property type="match status" value="1"/>
</dbReference>
<dbReference type="Gene3D" id="3.40.50.2000">
    <property type="entry name" value="Glycogen Phosphorylase B"/>
    <property type="match status" value="2"/>
</dbReference>
<proteinExistence type="predicted"/>
<evidence type="ECO:0000313" key="4">
    <source>
        <dbReference type="Proteomes" id="UP001160334"/>
    </source>
</evidence>
<dbReference type="EC" id="2.4.1.251" evidence="3"/>
<dbReference type="GO" id="GO:0016757">
    <property type="term" value="F:glycosyltransferase activity"/>
    <property type="evidence" value="ECO:0007669"/>
    <property type="project" value="UniProtKB-KW"/>
</dbReference>
<dbReference type="EMBL" id="JARXVC010000003">
    <property type="protein sequence ID" value="MDH6280511.1"/>
    <property type="molecule type" value="Genomic_DNA"/>
</dbReference>
<dbReference type="Proteomes" id="UP001160334">
    <property type="component" value="Unassembled WGS sequence"/>
</dbReference>
<name>A0ABT6M878_9NOCA</name>
<comment type="caution">
    <text evidence="3">The sequence shown here is derived from an EMBL/GenBank/DDBJ whole genome shotgun (WGS) entry which is preliminary data.</text>
</comment>
<evidence type="ECO:0000256" key="2">
    <source>
        <dbReference type="ARBA" id="ARBA00022679"/>
    </source>
</evidence>
<dbReference type="RefSeq" id="WP_280759838.1">
    <property type="nucleotide sequence ID" value="NZ_JARXVC010000003.1"/>
</dbReference>
<dbReference type="SUPFAM" id="SSF53756">
    <property type="entry name" value="UDP-Glycosyltransferase/glycogen phosphorylase"/>
    <property type="match status" value="1"/>
</dbReference>
<dbReference type="PANTHER" id="PTHR12526:SF510">
    <property type="entry name" value="D-INOSITOL 3-PHOSPHATE GLYCOSYLTRANSFERASE"/>
    <property type="match status" value="1"/>
</dbReference>
<gene>
    <name evidence="3" type="ORF">M2280_001723</name>
</gene>
<evidence type="ECO:0000313" key="3">
    <source>
        <dbReference type="EMBL" id="MDH6280511.1"/>
    </source>
</evidence>
<dbReference type="Pfam" id="PF13692">
    <property type="entry name" value="Glyco_trans_1_4"/>
    <property type="match status" value="1"/>
</dbReference>
<organism evidence="3 4">
    <name type="scientific">Prescottella agglutinans</name>
    <dbReference type="NCBI Taxonomy" id="1644129"/>
    <lineage>
        <taxon>Bacteria</taxon>
        <taxon>Bacillati</taxon>
        <taxon>Actinomycetota</taxon>
        <taxon>Actinomycetes</taxon>
        <taxon>Mycobacteriales</taxon>
        <taxon>Nocardiaceae</taxon>
        <taxon>Prescottella</taxon>
    </lineage>
</organism>
<evidence type="ECO:0000256" key="1">
    <source>
        <dbReference type="ARBA" id="ARBA00022676"/>
    </source>
</evidence>